<dbReference type="OrthoDB" id="3915799at2"/>
<accession>A0A7K0BVC6</accession>
<dbReference type="PANTHER" id="PTHR43289">
    <property type="entry name" value="MITOGEN-ACTIVATED PROTEIN KINASE KINASE KINASE 20-RELATED"/>
    <property type="match status" value="1"/>
</dbReference>
<dbReference type="Pfam" id="PF00069">
    <property type="entry name" value="Pkinase"/>
    <property type="match status" value="1"/>
</dbReference>
<keyword evidence="1" id="KW-0808">Transferase</keyword>
<keyword evidence="3" id="KW-0418">Kinase</keyword>
<comment type="caution">
    <text evidence="8">The sequence shown here is derived from an EMBL/GenBank/DDBJ whole genome shotgun (WGS) entry which is preliminary data.</text>
</comment>
<dbReference type="GO" id="GO:0005524">
    <property type="term" value="F:ATP binding"/>
    <property type="evidence" value="ECO:0007669"/>
    <property type="project" value="UniProtKB-KW"/>
</dbReference>
<evidence type="ECO:0000256" key="1">
    <source>
        <dbReference type="ARBA" id="ARBA00022679"/>
    </source>
</evidence>
<dbReference type="InterPro" id="IPR000719">
    <property type="entry name" value="Prot_kinase_dom"/>
</dbReference>
<dbReference type="EMBL" id="WEGH01000002">
    <property type="protein sequence ID" value="MQY04842.1"/>
    <property type="molecule type" value="Genomic_DNA"/>
</dbReference>
<name>A0A7K0BVC6_9ACTN</name>
<feature type="region of interest" description="Disordered" evidence="5">
    <location>
        <begin position="294"/>
        <end position="316"/>
    </location>
</feature>
<feature type="region of interest" description="Disordered" evidence="5">
    <location>
        <begin position="427"/>
        <end position="447"/>
    </location>
</feature>
<evidence type="ECO:0000259" key="7">
    <source>
        <dbReference type="PROSITE" id="PS50011"/>
    </source>
</evidence>
<proteinExistence type="predicted"/>
<dbReference type="GO" id="GO:0004674">
    <property type="term" value="F:protein serine/threonine kinase activity"/>
    <property type="evidence" value="ECO:0007669"/>
    <property type="project" value="TreeGrafter"/>
</dbReference>
<dbReference type="Gene3D" id="3.30.200.20">
    <property type="entry name" value="Phosphorylase Kinase, domain 1"/>
    <property type="match status" value="1"/>
</dbReference>
<dbReference type="SUPFAM" id="SSF56112">
    <property type="entry name" value="Protein kinase-like (PK-like)"/>
    <property type="match status" value="1"/>
</dbReference>
<dbReference type="RefSeq" id="WP_153532997.1">
    <property type="nucleotide sequence ID" value="NZ_WEGH01000002.1"/>
</dbReference>
<protein>
    <recommendedName>
        <fullName evidence="7">Protein kinase domain-containing protein</fullName>
    </recommendedName>
</protein>
<dbReference type="AlphaFoldDB" id="A0A7K0BVC6"/>
<evidence type="ECO:0000256" key="2">
    <source>
        <dbReference type="ARBA" id="ARBA00022741"/>
    </source>
</evidence>
<gene>
    <name evidence="8" type="ORF">ACRB68_29040</name>
</gene>
<dbReference type="PROSITE" id="PS50011">
    <property type="entry name" value="PROTEIN_KINASE_DOM"/>
    <property type="match status" value="1"/>
</dbReference>
<feature type="compositionally biased region" description="Pro residues" evidence="5">
    <location>
        <begin position="300"/>
        <end position="312"/>
    </location>
</feature>
<keyword evidence="6" id="KW-0812">Transmembrane</keyword>
<keyword evidence="9" id="KW-1185">Reference proteome</keyword>
<dbReference type="PANTHER" id="PTHR43289:SF34">
    <property type="entry name" value="SERINE_THREONINE-PROTEIN KINASE YBDM-RELATED"/>
    <property type="match status" value="1"/>
</dbReference>
<dbReference type="Proteomes" id="UP000487268">
    <property type="component" value="Unassembled WGS sequence"/>
</dbReference>
<dbReference type="CDD" id="cd14014">
    <property type="entry name" value="STKc_PknB_like"/>
    <property type="match status" value="1"/>
</dbReference>
<evidence type="ECO:0000256" key="4">
    <source>
        <dbReference type="ARBA" id="ARBA00022840"/>
    </source>
</evidence>
<keyword evidence="4" id="KW-0067">ATP-binding</keyword>
<dbReference type="InterPro" id="IPR011009">
    <property type="entry name" value="Kinase-like_dom_sf"/>
</dbReference>
<keyword evidence="6" id="KW-1133">Transmembrane helix</keyword>
<reference evidence="8 9" key="1">
    <citation type="submission" date="2019-10" db="EMBL/GenBank/DDBJ databases">
        <title>Actinomadura rubteroloni sp. nov. and Actinomadura macrotermitis sp. nov., isolated from the gut of fungus growing-termite Macrotermes natalensis.</title>
        <authorList>
            <person name="Benndorf R."/>
            <person name="Martin K."/>
            <person name="Kuefner M."/>
            <person name="De Beer W."/>
            <person name="Kaster A.-K."/>
            <person name="Vollmers J."/>
            <person name="Poulsen M."/>
            <person name="Beemelmanns C."/>
        </authorList>
    </citation>
    <scope>NUCLEOTIDE SEQUENCE [LARGE SCALE GENOMIC DNA]</scope>
    <source>
        <strain evidence="8 9">RB68</strain>
    </source>
</reference>
<evidence type="ECO:0000256" key="6">
    <source>
        <dbReference type="SAM" id="Phobius"/>
    </source>
</evidence>
<feature type="transmembrane region" description="Helical" evidence="6">
    <location>
        <begin position="399"/>
        <end position="422"/>
    </location>
</feature>
<feature type="domain" description="Protein kinase" evidence="7">
    <location>
        <begin position="18"/>
        <end position="270"/>
    </location>
</feature>
<keyword evidence="6" id="KW-0472">Membrane</keyword>
<evidence type="ECO:0000256" key="3">
    <source>
        <dbReference type="ARBA" id="ARBA00022777"/>
    </source>
</evidence>
<organism evidence="8 9">
    <name type="scientific">Actinomadura macrotermitis</name>
    <dbReference type="NCBI Taxonomy" id="2585200"/>
    <lineage>
        <taxon>Bacteria</taxon>
        <taxon>Bacillati</taxon>
        <taxon>Actinomycetota</taxon>
        <taxon>Actinomycetes</taxon>
        <taxon>Streptosporangiales</taxon>
        <taxon>Thermomonosporaceae</taxon>
        <taxon>Actinomadura</taxon>
    </lineage>
</organism>
<sequence length="550" mass="56615">MTEALPLQPGDPRRLGAYEITGRLGVGEQGAVFLGRPAGPAGRPPVAVKLLHRRLSGEPAARDRFVQAFRRARAVSGFCTAAILDAEVDGERAYVVSEYVDGPSLQQLVTEEGPRGAAVVERLAVGTAIALAAVHRAGAVHHDFKPGNVLLGAVGPQVTDFAIVAALEAVNAAAGHLAEDPGYRAPEQLSGAGIGPAADVFAWAGTMLFAATGAPPFGDDSTSEVMQRIVYDDPDLSALPESLREIVADALAKEPAERPTARVLLRRLLAEDGPLAARIPAPLVAEGRALATGPVTAQPAPEPVPAAAPVPGPAREEADVPTQAMAALPAAVPAPALAAAPHRAGDDPGDRATAMLERPVPPPSADDGTTVIPGIGAEPPRGETIVFGRLNKPRRGNHVLGVALSLVIGVVVGIAIITLVLLPQLKGDDDPRPAPAGAGGDRPVTSIPQSFAGTWKGTATNRRSGVSFPVEVTFEAGARTARAFYPKERCTGTLALTRGTGSSLEMALQIGKPCSSGAVQVARRPDGTLDYTWSKSLPGTPGYQGRLSRS</sequence>
<evidence type="ECO:0000313" key="8">
    <source>
        <dbReference type="EMBL" id="MQY04842.1"/>
    </source>
</evidence>
<evidence type="ECO:0000313" key="9">
    <source>
        <dbReference type="Proteomes" id="UP000487268"/>
    </source>
</evidence>
<evidence type="ECO:0000256" key="5">
    <source>
        <dbReference type="SAM" id="MobiDB-lite"/>
    </source>
</evidence>
<dbReference type="Gene3D" id="1.10.510.10">
    <property type="entry name" value="Transferase(Phosphotransferase) domain 1"/>
    <property type="match status" value="1"/>
</dbReference>
<keyword evidence="2" id="KW-0547">Nucleotide-binding</keyword>